<organism evidence="3 4">
    <name type="scientific">Simiduia aestuariiviva</name>
    <dbReference type="NCBI Taxonomy" id="1510459"/>
    <lineage>
        <taxon>Bacteria</taxon>
        <taxon>Pseudomonadati</taxon>
        <taxon>Pseudomonadota</taxon>
        <taxon>Gammaproteobacteria</taxon>
        <taxon>Cellvibrionales</taxon>
        <taxon>Cellvibrionaceae</taxon>
        <taxon>Simiduia</taxon>
    </lineage>
</organism>
<feature type="signal peptide" evidence="2">
    <location>
        <begin position="1"/>
        <end position="25"/>
    </location>
</feature>
<proteinExistence type="predicted"/>
<dbReference type="RefSeq" id="WP_183911379.1">
    <property type="nucleotide sequence ID" value="NZ_JACHXZ010000004.1"/>
</dbReference>
<protein>
    <recommendedName>
        <fullName evidence="5">Multidrug transporter</fullName>
    </recommendedName>
</protein>
<keyword evidence="1" id="KW-1133">Transmembrane helix</keyword>
<dbReference type="AlphaFoldDB" id="A0A839UV40"/>
<name>A0A839UV40_9GAMM</name>
<keyword evidence="1" id="KW-0472">Membrane</keyword>
<keyword evidence="4" id="KW-1185">Reference proteome</keyword>
<reference evidence="3 4" key="1">
    <citation type="submission" date="2020-08" db="EMBL/GenBank/DDBJ databases">
        <title>Genomic Encyclopedia of Type Strains, Phase III (KMG-III): the genomes of soil and plant-associated and newly described type strains.</title>
        <authorList>
            <person name="Whitman W."/>
        </authorList>
    </citation>
    <scope>NUCLEOTIDE SEQUENCE [LARGE SCALE GENOMIC DNA]</scope>
    <source>
        <strain evidence="3 4">CECT 8571</strain>
    </source>
</reference>
<evidence type="ECO:0000256" key="1">
    <source>
        <dbReference type="SAM" id="Phobius"/>
    </source>
</evidence>
<gene>
    <name evidence="3" type="ORF">FHS30_003109</name>
</gene>
<evidence type="ECO:0000256" key="2">
    <source>
        <dbReference type="SAM" id="SignalP"/>
    </source>
</evidence>
<feature type="chain" id="PRO_5032953435" description="Multidrug transporter" evidence="2">
    <location>
        <begin position="26"/>
        <end position="105"/>
    </location>
</feature>
<accession>A0A839UV40</accession>
<keyword evidence="2" id="KW-0732">Signal</keyword>
<feature type="transmembrane region" description="Helical" evidence="1">
    <location>
        <begin position="49"/>
        <end position="69"/>
    </location>
</feature>
<dbReference type="Proteomes" id="UP000559987">
    <property type="component" value="Unassembled WGS sequence"/>
</dbReference>
<comment type="caution">
    <text evidence="3">The sequence shown here is derived from an EMBL/GenBank/DDBJ whole genome shotgun (WGS) entry which is preliminary data.</text>
</comment>
<evidence type="ECO:0000313" key="3">
    <source>
        <dbReference type="EMBL" id="MBB3169896.1"/>
    </source>
</evidence>
<dbReference type="EMBL" id="JACHXZ010000004">
    <property type="protein sequence ID" value="MBB3169896.1"/>
    <property type="molecule type" value="Genomic_DNA"/>
</dbReference>
<sequence>MNLKKLSVKAVAFTTCLALSSVALAKDGDIESPSASAMALDLVLVRPVMLGITVLGTAAFVVSLPFSAAGGNVKESAKTLVVGPGEATFVRCLGCTSSGYQHDIE</sequence>
<keyword evidence="1" id="KW-0812">Transmembrane</keyword>
<evidence type="ECO:0008006" key="5">
    <source>
        <dbReference type="Google" id="ProtNLM"/>
    </source>
</evidence>
<evidence type="ECO:0000313" key="4">
    <source>
        <dbReference type="Proteomes" id="UP000559987"/>
    </source>
</evidence>